<proteinExistence type="predicted"/>
<evidence type="ECO:0000313" key="1">
    <source>
        <dbReference type="EMBL" id="ARB06070.1"/>
    </source>
</evidence>
<dbReference type="Proteomes" id="UP000224401">
    <property type="component" value="Segment"/>
</dbReference>
<protein>
    <submittedName>
        <fullName evidence="1">Uncharacterized protein</fullName>
    </submittedName>
</protein>
<reference evidence="1 2" key="1">
    <citation type="submission" date="2017-02" db="EMBL/GenBank/DDBJ databases">
        <title>A novel roseosiphophage isolated from the oligotrophic South China Sea.</title>
        <authorList>
            <person name="Yang Y."/>
            <person name="Cai L."/>
            <person name="Zhang R."/>
        </authorList>
    </citation>
    <scope>NUCLEOTIDE SEQUENCE [LARGE SCALE GENOMIC DNA]</scope>
</reference>
<name>A0A1V0DY62_9CAUD</name>
<dbReference type="EMBL" id="KY606587">
    <property type="protein sequence ID" value="ARB06070.1"/>
    <property type="molecule type" value="Genomic_DNA"/>
</dbReference>
<keyword evidence="2" id="KW-1185">Reference proteome</keyword>
<evidence type="ECO:0000313" key="2">
    <source>
        <dbReference type="Proteomes" id="UP000224401"/>
    </source>
</evidence>
<accession>A0A1V0DY62</accession>
<organism evidence="1 2">
    <name type="scientific">Dinoroseobacter phage vB_DshS-R5C</name>
    <dbReference type="NCBI Taxonomy" id="1965368"/>
    <lineage>
        <taxon>Viruses</taxon>
        <taxon>Duplodnaviria</taxon>
        <taxon>Heunggongvirae</taxon>
        <taxon>Uroviricota</taxon>
        <taxon>Caudoviricetes</taxon>
        <taxon>Nanhaivirus</taxon>
        <taxon>Nanhaivirus D5C</taxon>
    </lineage>
</organism>
<sequence>MSNQQSFMPDEVPKNRAFKRRTPKPIIVEWRAKGGRSLIWFRDWSKFGRYKDRATAEQVLRQKAHDKHFEYRIKENPDD</sequence>
<gene>
    <name evidence="1" type="ORF">vBDshSR5C_16</name>
</gene>